<evidence type="ECO:0000313" key="4">
    <source>
        <dbReference type="Proteomes" id="UP000269044"/>
    </source>
</evidence>
<evidence type="ECO:0000313" key="3">
    <source>
        <dbReference type="Proteomes" id="UP000267908"/>
    </source>
</evidence>
<name>A0A0P9TR56_9PSED</name>
<accession>A0A0P9TR56</accession>
<sequence>MSQAHGVDVEAYLRGEMVLHFRRITLTQRRTDTPIVFSGPGQVHLDKGRLQYVIYHTGVADEASRHMMLSTAGQAGELVHENSLFDFEGVDVAGKTWVAEGVDASGGDYRFEYCVVEGSIEVLSSHHELSMTRELSLHQIYFDDPHFPSPHTPLSPGFEFVCGGSSITITKGESGCDVSVSGGNLNERFSRAIVKTLSVLGGVRLQLGVTEKIWDGKSIIDLYSRDIGLSNQQLFPPVKIPYRCPSDFIASIFNLLVGFFEHDGAIYYDNWNKLNRAWQTGLESTALNVSVCIEGVLKAYFEDLGTDRDFAELAKQTMPTVMKLDVDNRIKTLLSSCLGGSGNFKPKTALRALKEAGDISPNLAGKWNKLRSETAHAVVGGEAREDWQRTVDLTFASIKLFYEILFLIVGYAGERIDYESRGFPSGLRSEQNLGGIALDNDSSA</sequence>
<dbReference type="EMBL" id="RBQG01000170">
    <property type="protein sequence ID" value="RMP12721.1"/>
    <property type="molecule type" value="Genomic_DNA"/>
</dbReference>
<gene>
    <name evidence="2" type="ORF">ALQ08_02554</name>
    <name evidence="1" type="ORF">ALQ28_200058</name>
</gene>
<organism evidence="1 3">
    <name type="scientific">Pseudomonas syringae pv. delphinii</name>
    <dbReference type="NCBI Taxonomy" id="192088"/>
    <lineage>
        <taxon>Bacteria</taxon>
        <taxon>Pseudomonadati</taxon>
        <taxon>Pseudomonadota</taxon>
        <taxon>Gammaproteobacteria</taxon>
        <taxon>Pseudomonadales</taxon>
        <taxon>Pseudomonadaceae</taxon>
        <taxon>Pseudomonas</taxon>
    </lineage>
</organism>
<dbReference type="RefSeq" id="WP_057437384.1">
    <property type="nucleotide sequence ID" value="NZ_LJQH01000322.1"/>
</dbReference>
<dbReference type="Proteomes" id="UP000267908">
    <property type="component" value="Unassembled WGS sequence"/>
</dbReference>
<evidence type="ECO:0000313" key="2">
    <source>
        <dbReference type="EMBL" id="RMQ23995.1"/>
    </source>
</evidence>
<reference evidence="3 4" key="1">
    <citation type="submission" date="2018-08" db="EMBL/GenBank/DDBJ databases">
        <title>Recombination of ecologically and evolutionarily significant loci maintains genetic cohesion in the Pseudomonas syringae species complex.</title>
        <authorList>
            <person name="Dillon M."/>
            <person name="Thakur S."/>
            <person name="Almeida R.N.D."/>
            <person name="Weir B.S."/>
            <person name="Guttman D.S."/>
        </authorList>
    </citation>
    <scope>NUCLEOTIDE SEQUENCE [LARGE SCALE GENOMIC DNA]</scope>
    <source>
        <strain evidence="2 4">ICMP 13052</strain>
        <strain evidence="1 3">ICMP 4330</strain>
    </source>
</reference>
<proteinExistence type="predicted"/>
<dbReference type="AlphaFoldDB" id="A0A0P9TR56"/>
<dbReference type="Proteomes" id="UP000269044">
    <property type="component" value="Unassembled WGS sequence"/>
</dbReference>
<protein>
    <recommendedName>
        <fullName evidence="5">ApeA N-terminal domain-containing protein</fullName>
    </recommendedName>
</protein>
<evidence type="ECO:0008006" key="5">
    <source>
        <dbReference type="Google" id="ProtNLM"/>
    </source>
</evidence>
<evidence type="ECO:0000313" key="1">
    <source>
        <dbReference type="EMBL" id="RMP12721.1"/>
    </source>
</evidence>
<dbReference type="EMBL" id="RBRA01000154">
    <property type="protein sequence ID" value="RMQ23995.1"/>
    <property type="molecule type" value="Genomic_DNA"/>
</dbReference>
<comment type="caution">
    <text evidence="1">The sequence shown here is derived from an EMBL/GenBank/DDBJ whole genome shotgun (WGS) entry which is preliminary data.</text>
</comment>